<dbReference type="GO" id="GO:0016491">
    <property type="term" value="F:oxidoreductase activity"/>
    <property type="evidence" value="ECO:0007669"/>
    <property type="project" value="UniProtKB-KW"/>
</dbReference>
<reference evidence="1" key="1">
    <citation type="journal article" date="1998" name="J. Biol. Chem.">
        <title>Structural analysis of the fds operon encoding the NAD+-linked formate dehydrogenase of Ralstonia eutropha.</title>
        <authorList>
            <person name="Oh J.I."/>
            <person name="Bowien B."/>
        </authorList>
    </citation>
    <scope>NUCLEOTIDE SEQUENCE</scope>
    <source>
        <strain evidence="1">H16</strain>
    </source>
</reference>
<protein>
    <submittedName>
        <fullName evidence="1">NAD-dependent formate dehydrogenase delta subunit</fullName>
        <ecNumber evidence="1">1.2.1.2</ecNumber>
    </submittedName>
</protein>
<dbReference type="EMBL" id="AJ223295">
    <property type="protein sequence ID" value="CAA11237.1"/>
    <property type="molecule type" value="Genomic_DNA"/>
</dbReference>
<dbReference type="EC" id="1.2.1.2" evidence="1"/>
<gene>
    <name evidence="1" type="primary">fdsD</name>
</gene>
<accession>O87817</accession>
<organism evidence="1">
    <name type="scientific">Cupriavidus necator</name>
    <name type="common">Alcaligenes eutrophus</name>
    <name type="synonym">Ralstonia eutropha</name>
    <dbReference type="NCBI Taxonomy" id="106590"/>
    <lineage>
        <taxon>Bacteria</taxon>
        <taxon>Pseudomonadati</taxon>
        <taxon>Pseudomonadota</taxon>
        <taxon>Betaproteobacteria</taxon>
        <taxon>Burkholderiales</taxon>
        <taxon>Burkholderiaceae</taxon>
        <taxon>Cupriavidus</taxon>
    </lineage>
</organism>
<dbReference type="InterPro" id="IPR021074">
    <property type="entry name" value="Formate_DH_dsu"/>
</dbReference>
<reference evidence="1" key="2">
    <citation type="submission" date="2000-04" db="EMBL/GenBank/DDBJ databases">
        <authorList>
            <person name="Bowien B."/>
        </authorList>
    </citation>
    <scope>NUCLEOTIDE SEQUENCE</scope>
    <source>
        <strain evidence="1">H16</strain>
    </source>
</reference>
<proteinExistence type="predicted"/>
<dbReference type="AlphaFoldDB" id="O87817"/>
<name>O87817_CUPNE</name>
<sequence>MKIDNLITMANQIGSFFEAMPDREEAVSDIAGHIKRFWEPRMRKALLGHVDAEAGSGLLDIVARRWGGIGRCWSSLQAGCRYVSCAQRSTRSAGIAWNTSSKRLPVSRSACLSSSATGLLGSWNSNH</sequence>
<keyword evidence="1" id="KW-0560">Oxidoreductase</keyword>
<dbReference type="Pfam" id="PF11390">
    <property type="entry name" value="FdsD"/>
    <property type="match status" value="1"/>
</dbReference>
<evidence type="ECO:0000313" key="1">
    <source>
        <dbReference type="EMBL" id="CAA11237.1"/>
    </source>
</evidence>